<evidence type="ECO:0000256" key="1">
    <source>
        <dbReference type="ARBA" id="ARBA00004167"/>
    </source>
</evidence>
<accession>A0A6P2BX51</accession>
<keyword evidence="3" id="KW-1003">Cell membrane</keyword>
<evidence type="ECO:0000256" key="2">
    <source>
        <dbReference type="ARBA" id="ARBA00004236"/>
    </source>
</evidence>
<comment type="subcellular location">
    <subcellularLocation>
        <location evidence="2">Cell membrane</location>
    </subcellularLocation>
    <subcellularLocation>
        <location evidence="1">Membrane</location>
        <topology evidence="1">Single-pass membrane protein</topology>
    </subcellularLocation>
</comment>
<sequence>MPGGGPVRFPRFLFLGMLPWRSRHSLAGPYALDALEPAERARFERHLRGCAACQSEVRDFAEVAASLGLAAATTPPPSLKGRVLADVGALDAARSDDAAIAAVLSAADALIASAATSAGGTATVVASRSGRSVVFTSAGLPVLPPSSVYELWFIGSAGVRAAGLVPSPAAGTHGITVPVLAAGLSGDDAVGVTVEPAGGTTAPTTTPIVVLTLPGR</sequence>
<evidence type="ECO:0000313" key="14">
    <source>
        <dbReference type="Proteomes" id="UP000460272"/>
    </source>
</evidence>
<dbReference type="AlphaFoldDB" id="A0A6P2BX51"/>
<comment type="caution">
    <text evidence="13">The sequence shown here is derived from an EMBL/GenBank/DDBJ whole genome shotgun (WGS) entry which is preliminary data.</text>
</comment>
<feature type="domain" description="Anti-sigma K factor RskA C-terminal" evidence="11">
    <location>
        <begin position="64"/>
        <end position="208"/>
    </location>
</feature>
<evidence type="ECO:0000256" key="8">
    <source>
        <dbReference type="ARBA" id="ARBA00023163"/>
    </source>
</evidence>
<dbReference type="Gene3D" id="1.10.10.1320">
    <property type="entry name" value="Anti-sigma factor, zinc-finger domain"/>
    <property type="match status" value="1"/>
</dbReference>
<dbReference type="Pfam" id="PF10099">
    <property type="entry name" value="RskA_C"/>
    <property type="match status" value="1"/>
</dbReference>
<evidence type="ECO:0000256" key="5">
    <source>
        <dbReference type="ARBA" id="ARBA00022989"/>
    </source>
</evidence>
<evidence type="ECO:0000256" key="10">
    <source>
        <dbReference type="ARBA" id="ARBA00030803"/>
    </source>
</evidence>
<keyword evidence="7" id="KW-0472">Membrane</keyword>
<dbReference type="Pfam" id="PF13490">
    <property type="entry name" value="zf-HC2"/>
    <property type="match status" value="1"/>
</dbReference>
<evidence type="ECO:0000256" key="3">
    <source>
        <dbReference type="ARBA" id="ARBA00022475"/>
    </source>
</evidence>
<dbReference type="GO" id="GO:0005886">
    <property type="term" value="C:plasma membrane"/>
    <property type="evidence" value="ECO:0007669"/>
    <property type="project" value="UniProtKB-SubCell"/>
</dbReference>
<dbReference type="EMBL" id="RPFW01000004">
    <property type="protein sequence ID" value="TVZ03719.1"/>
    <property type="molecule type" value="Genomic_DNA"/>
</dbReference>
<evidence type="ECO:0000256" key="7">
    <source>
        <dbReference type="ARBA" id="ARBA00023136"/>
    </source>
</evidence>
<name>A0A6P2BX51_9ACTN</name>
<dbReference type="GO" id="GO:0016989">
    <property type="term" value="F:sigma factor antagonist activity"/>
    <property type="evidence" value="ECO:0007669"/>
    <property type="project" value="TreeGrafter"/>
</dbReference>
<evidence type="ECO:0000256" key="4">
    <source>
        <dbReference type="ARBA" id="ARBA00022692"/>
    </source>
</evidence>
<dbReference type="OrthoDB" id="153510at2"/>
<evidence type="ECO:0000259" key="12">
    <source>
        <dbReference type="Pfam" id="PF13490"/>
    </source>
</evidence>
<gene>
    <name evidence="13" type="ORF">EAS64_24410</name>
</gene>
<organism evidence="13 14">
    <name type="scientific">Trebonia kvetii</name>
    <dbReference type="NCBI Taxonomy" id="2480626"/>
    <lineage>
        <taxon>Bacteria</taxon>
        <taxon>Bacillati</taxon>
        <taxon>Actinomycetota</taxon>
        <taxon>Actinomycetes</taxon>
        <taxon>Streptosporangiales</taxon>
        <taxon>Treboniaceae</taxon>
        <taxon>Trebonia</taxon>
    </lineage>
</organism>
<dbReference type="InterPro" id="IPR051474">
    <property type="entry name" value="Anti-sigma-K/W_factor"/>
</dbReference>
<dbReference type="PANTHER" id="PTHR37461:SF1">
    <property type="entry name" value="ANTI-SIGMA-K FACTOR RSKA"/>
    <property type="match status" value="1"/>
</dbReference>
<keyword evidence="5" id="KW-1133">Transmembrane helix</keyword>
<evidence type="ECO:0000313" key="13">
    <source>
        <dbReference type="EMBL" id="TVZ03719.1"/>
    </source>
</evidence>
<feature type="domain" description="Putative zinc-finger" evidence="12">
    <location>
        <begin position="26"/>
        <end position="54"/>
    </location>
</feature>
<reference evidence="13 14" key="1">
    <citation type="submission" date="2018-11" db="EMBL/GenBank/DDBJ databases">
        <title>Trebonia kvetii gen.nov., sp.nov., a novel acidophilic actinobacterium, and proposal of the new actinobacterial family Treboniaceae fam. nov.</title>
        <authorList>
            <person name="Rapoport D."/>
            <person name="Sagova-Mareckova M."/>
            <person name="Sedlacek I."/>
            <person name="Provaznik J."/>
            <person name="Kralova S."/>
            <person name="Pavlinic D."/>
            <person name="Benes V."/>
            <person name="Kopecky J."/>
        </authorList>
    </citation>
    <scope>NUCLEOTIDE SEQUENCE [LARGE SCALE GENOMIC DNA]</scope>
    <source>
        <strain evidence="13 14">15Tr583</strain>
    </source>
</reference>
<proteinExistence type="predicted"/>
<evidence type="ECO:0000256" key="6">
    <source>
        <dbReference type="ARBA" id="ARBA00023015"/>
    </source>
</evidence>
<keyword evidence="4" id="KW-0812">Transmembrane</keyword>
<keyword evidence="6" id="KW-0805">Transcription regulation</keyword>
<protein>
    <recommendedName>
        <fullName evidence="10">Regulator of SigK</fullName>
    </recommendedName>
    <alternativeName>
        <fullName evidence="9">Sigma-K anti-sigma factor RskA</fullName>
    </alternativeName>
</protein>
<dbReference type="InterPro" id="IPR018764">
    <property type="entry name" value="RskA_C"/>
</dbReference>
<dbReference type="InterPro" id="IPR027383">
    <property type="entry name" value="Znf_put"/>
</dbReference>
<dbReference type="PANTHER" id="PTHR37461">
    <property type="entry name" value="ANTI-SIGMA-K FACTOR RSKA"/>
    <property type="match status" value="1"/>
</dbReference>
<dbReference type="GO" id="GO:0006417">
    <property type="term" value="P:regulation of translation"/>
    <property type="evidence" value="ECO:0007669"/>
    <property type="project" value="TreeGrafter"/>
</dbReference>
<evidence type="ECO:0000256" key="9">
    <source>
        <dbReference type="ARBA" id="ARBA00029829"/>
    </source>
</evidence>
<evidence type="ECO:0000259" key="11">
    <source>
        <dbReference type="Pfam" id="PF10099"/>
    </source>
</evidence>
<keyword evidence="8" id="KW-0804">Transcription</keyword>
<dbReference type="Proteomes" id="UP000460272">
    <property type="component" value="Unassembled WGS sequence"/>
</dbReference>
<keyword evidence="14" id="KW-1185">Reference proteome</keyword>
<dbReference type="InterPro" id="IPR041916">
    <property type="entry name" value="Anti_sigma_zinc_sf"/>
</dbReference>